<accession>A0A9X7W3G9</accession>
<dbReference type="AlphaFoldDB" id="A0A9X7W3G9"/>
<proteinExistence type="inferred from homology"/>
<evidence type="ECO:0000256" key="5">
    <source>
        <dbReference type="ARBA" id="ARBA00022989"/>
    </source>
</evidence>
<comment type="subcellular location">
    <subcellularLocation>
        <location evidence="1 7">Cell membrane</location>
        <topology evidence="1 7">Multi-pass membrane protein</topology>
    </subcellularLocation>
</comment>
<feature type="transmembrane region" description="Helical" evidence="7">
    <location>
        <begin position="83"/>
        <end position="103"/>
    </location>
</feature>
<evidence type="ECO:0000259" key="8">
    <source>
        <dbReference type="PROSITE" id="PS50928"/>
    </source>
</evidence>
<keyword evidence="2 7" id="KW-0813">Transport</keyword>
<keyword evidence="4 7" id="KW-0812">Transmembrane</keyword>
<keyword evidence="10" id="KW-1185">Reference proteome</keyword>
<dbReference type="CDD" id="cd06261">
    <property type="entry name" value="TM_PBP2"/>
    <property type="match status" value="1"/>
</dbReference>
<evidence type="ECO:0000256" key="7">
    <source>
        <dbReference type="RuleBase" id="RU363032"/>
    </source>
</evidence>
<evidence type="ECO:0000313" key="9">
    <source>
        <dbReference type="EMBL" id="QSO49991.1"/>
    </source>
</evidence>
<dbReference type="KEGG" id="afx:JZ786_19160"/>
<dbReference type="InterPro" id="IPR051393">
    <property type="entry name" value="ABC_transporter_permease"/>
</dbReference>
<organism evidence="9 10">
    <name type="scientific">Alicyclobacillus mengziensis</name>
    <dbReference type="NCBI Taxonomy" id="2931921"/>
    <lineage>
        <taxon>Bacteria</taxon>
        <taxon>Bacillati</taxon>
        <taxon>Bacillota</taxon>
        <taxon>Bacilli</taxon>
        <taxon>Bacillales</taxon>
        <taxon>Alicyclobacillaceae</taxon>
        <taxon>Alicyclobacillus</taxon>
    </lineage>
</organism>
<evidence type="ECO:0000313" key="10">
    <source>
        <dbReference type="Proteomes" id="UP000663505"/>
    </source>
</evidence>
<keyword evidence="3" id="KW-1003">Cell membrane</keyword>
<gene>
    <name evidence="9" type="ORF">JZ786_19160</name>
</gene>
<dbReference type="Pfam" id="PF00528">
    <property type="entry name" value="BPD_transp_1"/>
    <property type="match status" value="1"/>
</dbReference>
<dbReference type="InterPro" id="IPR000515">
    <property type="entry name" value="MetI-like"/>
</dbReference>
<dbReference type="Gene3D" id="1.10.3720.10">
    <property type="entry name" value="MetI-like"/>
    <property type="match status" value="1"/>
</dbReference>
<comment type="similarity">
    <text evidence="7">Belongs to the binding-protein-dependent transport system permease family.</text>
</comment>
<keyword evidence="5 7" id="KW-1133">Transmembrane helix</keyword>
<evidence type="ECO:0000256" key="6">
    <source>
        <dbReference type="ARBA" id="ARBA00023136"/>
    </source>
</evidence>
<evidence type="ECO:0000256" key="2">
    <source>
        <dbReference type="ARBA" id="ARBA00022448"/>
    </source>
</evidence>
<evidence type="ECO:0000256" key="4">
    <source>
        <dbReference type="ARBA" id="ARBA00022692"/>
    </source>
</evidence>
<feature type="transmembrane region" description="Helical" evidence="7">
    <location>
        <begin position="161"/>
        <end position="184"/>
    </location>
</feature>
<keyword evidence="6 7" id="KW-0472">Membrane</keyword>
<dbReference type="SUPFAM" id="SSF161098">
    <property type="entry name" value="MetI-like"/>
    <property type="match status" value="1"/>
</dbReference>
<dbReference type="Proteomes" id="UP000663505">
    <property type="component" value="Chromosome"/>
</dbReference>
<feature type="transmembrane region" description="Helical" evidence="7">
    <location>
        <begin position="20"/>
        <end position="43"/>
    </location>
</feature>
<name>A0A9X7W3G9_9BACL</name>
<dbReference type="PROSITE" id="PS50928">
    <property type="entry name" value="ABC_TM1"/>
    <property type="match status" value="1"/>
</dbReference>
<feature type="transmembrane region" description="Helical" evidence="7">
    <location>
        <begin position="268"/>
        <end position="288"/>
    </location>
</feature>
<feature type="domain" description="ABC transmembrane type-1" evidence="8">
    <location>
        <begin position="78"/>
        <end position="289"/>
    </location>
</feature>
<feature type="transmembrane region" description="Helical" evidence="7">
    <location>
        <begin position="115"/>
        <end position="135"/>
    </location>
</feature>
<dbReference type="PANTHER" id="PTHR30193:SF37">
    <property type="entry name" value="INNER MEMBRANE ABC TRANSPORTER PERMEASE PROTEIN YCJO"/>
    <property type="match status" value="1"/>
</dbReference>
<reference evidence="9 10" key="1">
    <citation type="submission" date="2021-02" db="EMBL/GenBank/DDBJ databases">
        <title>Alicyclobacillus curvatus sp. nov. and Alicyclobacillus mengziensis sp. nov., two acidophilic bacteria isolated from acid mine drainage.</title>
        <authorList>
            <person name="Huang Y."/>
        </authorList>
    </citation>
    <scope>NUCLEOTIDE SEQUENCE [LARGE SCALE GENOMIC DNA]</scope>
    <source>
        <strain evidence="9 10">S30H14</strain>
    </source>
</reference>
<evidence type="ECO:0000256" key="3">
    <source>
        <dbReference type="ARBA" id="ARBA00022475"/>
    </source>
</evidence>
<protein>
    <submittedName>
        <fullName evidence="9">Sugar ABC transporter permease</fullName>
    </submittedName>
</protein>
<dbReference type="EMBL" id="CP071182">
    <property type="protein sequence ID" value="QSO49991.1"/>
    <property type="molecule type" value="Genomic_DNA"/>
</dbReference>
<dbReference type="GO" id="GO:0055085">
    <property type="term" value="P:transmembrane transport"/>
    <property type="evidence" value="ECO:0007669"/>
    <property type="project" value="InterPro"/>
</dbReference>
<dbReference type="PANTHER" id="PTHR30193">
    <property type="entry name" value="ABC TRANSPORTER PERMEASE PROTEIN"/>
    <property type="match status" value="1"/>
</dbReference>
<dbReference type="GO" id="GO:0005886">
    <property type="term" value="C:plasma membrane"/>
    <property type="evidence" value="ECO:0007669"/>
    <property type="project" value="UniProtKB-SubCell"/>
</dbReference>
<sequence length="301" mass="33784">MKPSRSQLSRSKFDQAMAGYLFLLPAIVSLCVFLIGPIFYALYISFFHFSFLDPQNKQFIGVRNYIHLFSDPLFLRALWNTTLYAIVVVPVQTAIALFLALIVNNLKGKTFFRIVYYLPTVTSTVATSLMFMFIFEPQGLLNNFLKLFGIHGPNYFNSPTFALPSIMAIAIWSSVGQYMIIYLAGLQDLPAEVYEAAALDGATGLRLLRYITLPLLKRTTFLNVVLSLIGTFQVFDQMDVISQGTGGPLNSTLSVVLDLFNQAMSQNMGYASAIGFVLFIIILILTFIQKFFFERNDEPGV</sequence>
<dbReference type="InterPro" id="IPR035906">
    <property type="entry name" value="MetI-like_sf"/>
</dbReference>
<evidence type="ECO:0000256" key="1">
    <source>
        <dbReference type="ARBA" id="ARBA00004651"/>
    </source>
</evidence>